<evidence type="ECO:0000313" key="3">
    <source>
        <dbReference type="EMBL" id="GGZ71044.1"/>
    </source>
</evidence>
<reference evidence="3" key="1">
    <citation type="journal article" date="2014" name="Int. J. Syst. Evol. Microbiol.">
        <title>Complete genome sequence of Corynebacterium casei LMG S-19264T (=DSM 44701T), isolated from a smear-ripened cheese.</title>
        <authorList>
            <consortium name="US DOE Joint Genome Institute (JGI-PGF)"/>
            <person name="Walter F."/>
            <person name="Albersmeier A."/>
            <person name="Kalinowski J."/>
            <person name="Ruckert C."/>
        </authorList>
    </citation>
    <scope>NUCLEOTIDE SEQUENCE</scope>
    <source>
        <strain evidence="3">KCTC 12710</strain>
    </source>
</reference>
<dbReference type="EMBL" id="BMWZ01000001">
    <property type="protein sequence ID" value="GGZ71044.1"/>
    <property type="molecule type" value="Genomic_DNA"/>
</dbReference>
<feature type="transmembrane region" description="Helical" evidence="1">
    <location>
        <begin position="273"/>
        <end position="293"/>
    </location>
</feature>
<sequence>MKKIFVKVLILFIVSNFISKAHAHHPDNSLLYLKIYENANIEGDFHININELNDVLGLNLSNHTSLEEVAPYLDKIKAYLKKNTSFVNGNKAYEIKFTNNNDILAVSYGDFILFNFYLEDSYNVPDSIGVTYKVFIEEEPHHSNLLGIEYNWKSGLFNNESLIALDFNNNDWTKTLDLTQGSVWTGFKAMIKQGIWHIWIGLDHILFILALILPAVVRRKPKYADTGSEISSNIWNWYPVEKFKPAFFYIIKIITFFTIAHTITLSLASLQIIVLPSRLVESIIALSIGLAAYHNIRPIFKGKDWMIAFIFGLFHGFGFASVLGELGFNGEHLSLSLLGFNIGVEIGQVAIIAVIFPILYFIRKLKVYPKFLVYLSTLLIIISIYWLIERGFDVNLPVDDYIRRAGYKLAVFLGLR</sequence>
<comment type="caution">
    <text evidence="3">The sequence shown here is derived from an EMBL/GenBank/DDBJ whole genome shotgun (WGS) entry which is preliminary data.</text>
</comment>
<proteinExistence type="predicted"/>
<keyword evidence="2" id="KW-0732">Signal</keyword>
<keyword evidence="1" id="KW-0472">Membrane</keyword>
<evidence type="ECO:0000313" key="4">
    <source>
        <dbReference type="Proteomes" id="UP000636004"/>
    </source>
</evidence>
<feature type="transmembrane region" description="Helical" evidence="1">
    <location>
        <begin position="335"/>
        <end position="359"/>
    </location>
</feature>
<dbReference type="AlphaFoldDB" id="A0A918QW30"/>
<dbReference type="InterPro" id="IPR032809">
    <property type="entry name" value="Put_HupE_UreJ"/>
</dbReference>
<feature type="transmembrane region" description="Helical" evidence="1">
    <location>
        <begin position="305"/>
        <end position="323"/>
    </location>
</feature>
<dbReference type="Proteomes" id="UP000636004">
    <property type="component" value="Unassembled WGS sequence"/>
</dbReference>
<name>A0A918QW30_9FLAO</name>
<dbReference type="Pfam" id="PF13795">
    <property type="entry name" value="HupE_UreJ_2"/>
    <property type="match status" value="1"/>
</dbReference>
<organism evidence="3 4">
    <name type="scientific">Algibacter mikhailovii</name>
    <dbReference type="NCBI Taxonomy" id="425498"/>
    <lineage>
        <taxon>Bacteria</taxon>
        <taxon>Pseudomonadati</taxon>
        <taxon>Bacteroidota</taxon>
        <taxon>Flavobacteriia</taxon>
        <taxon>Flavobacteriales</taxon>
        <taxon>Flavobacteriaceae</taxon>
        <taxon>Algibacter</taxon>
    </lineage>
</organism>
<keyword evidence="1" id="KW-1133">Transmembrane helix</keyword>
<protein>
    <submittedName>
        <fullName evidence="3">Membrane protein</fullName>
    </submittedName>
</protein>
<feature type="transmembrane region" description="Helical" evidence="1">
    <location>
        <begin position="196"/>
        <end position="217"/>
    </location>
</feature>
<feature type="transmembrane region" description="Helical" evidence="1">
    <location>
        <begin position="246"/>
        <end position="267"/>
    </location>
</feature>
<evidence type="ECO:0000256" key="2">
    <source>
        <dbReference type="SAM" id="SignalP"/>
    </source>
</evidence>
<keyword evidence="4" id="KW-1185">Reference proteome</keyword>
<feature type="transmembrane region" description="Helical" evidence="1">
    <location>
        <begin position="371"/>
        <end position="388"/>
    </location>
</feature>
<keyword evidence="1" id="KW-0812">Transmembrane</keyword>
<reference evidence="3" key="2">
    <citation type="submission" date="2020-09" db="EMBL/GenBank/DDBJ databases">
        <authorList>
            <person name="Sun Q."/>
            <person name="Kim S."/>
        </authorList>
    </citation>
    <scope>NUCLEOTIDE SEQUENCE</scope>
    <source>
        <strain evidence="3">KCTC 12710</strain>
    </source>
</reference>
<feature type="signal peptide" evidence="2">
    <location>
        <begin position="1"/>
        <end position="23"/>
    </location>
</feature>
<accession>A0A918QW30</accession>
<dbReference type="RefSeq" id="WP_189359211.1">
    <property type="nucleotide sequence ID" value="NZ_BMWZ01000001.1"/>
</dbReference>
<gene>
    <name evidence="3" type="ORF">GCM10007028_05310</name>
</gene>
<feature type="chain" id="PRO_5037410101" evidence="2">
    <location>
        <begin position="24"/>
        <end position="416"/>
    </location>
</feature>
<evidence type="ECO:0000256" key="1">
    <source>
        <dbReference type="SAM" id="Phobius"/>
    </source>
</evidence>